<dbReference type="RefSeq" id="WP_041977864.1">
    <property type="nucleotide sequence ID" value="NZ_FO704551.1"/>
</dbReference>
<sequence length="129" mass="15089">MWFSNAIKNEQIRHMFNNEFDIGELEFTSYIFHHYSSLQLCFICKKIPATYPKKWDNNGFNAMNLVLSMSNINSFESKGSRVGFICSPKINSTHHDSSIEIINKDFYLLCNADFLTIDGITPYIDERWD</sequence>
<evidence type="ECO:0000313" key="2">
    <source>
        <dbReference type="Proteomes" id="UP000032735"/>
    </source>
</evidence>
<organism evidence="1 2">
    <name type="scientific">Xenorhabdus poinarii G6</name>
    <dbReference type="NCBI Taxonomy" id="1354304"/>
    <lineage>
        <taxon>Bacteria</taxon>
        <taxon>Pseudomonadati</taxon>
        <taxon>Pseudomonadota</taxon>
        <taxon>Gammaproteobacteria</taxon>
        <taxon>Enterobacterales</taxon>
        <taxon>Morganellaceae</taxon>
        <taxon>Xenorhabdus</taxon>
    </lineage>
</organism>
<dbReference type="EMBL" id="FO704551">
    <property type="protein sequence ID" value="CDG22870.1"/>
    <property type="molecule type" value="Genomic_DNA"/>
</dbReference>
<accession>A0A068R9M3</accession>
<reference evidence="1 2" key="1">
    <citation type="submission" date="2013-07" db="EMBL/GenBank/DDBJ databases">
        <authorList>
            <person name="Genoscope - CEA"/>
        </authorList>
    </citation>
    <scope>NUCLEOTIDE SEQUENCE [LARGE SCALE GENOMIC DNA]</scope>
    <source>
        <strain evidence="1 2">G6</strain>
    </source>
</reference>
<dbReference type="KEGG" id="xpo:XPG1_3234"/>
<dbReference type="Proteomes" id="UP000032735">
    <property type="component" value="Chromosome"/>
</dbReference>
<dbReference type="Pfam" id="PF15594">
    <property type="entry name" value="Imm50"/>
    <property type="match status" value="1"/>
</dbReference>
<proteinExistence type="predicted"/>
<dbReference type="STRING" id="1354304.XPG1_3234"/>
<dbReference type="HOGENOM" id="CLU_134456_0_0_6"/>
<name>A0A068R9M3_9GAMM</name>
<dbReference type="InterPro" id="IPR028957">
    <property type="entry name" value="Imm50"/>
</dbReference>
<evidence type="ECO:0000313" key="1">
    <source>
        <dbReference type="EMBL" id="CDG22870.1"/>
    </source>
</evidence>
<gene>
    <name evidence="1" type="ORF">XPG1_3234</name>
</gene>
<dbReference type="OrthoDB" id="6428913at2"/>
<dbReference type="AlphaFoldDB" id="A0A068R9M3"/>
<protein>
    <submittedName>
        <fullName evidence="1">Uncharacterized protein</fullName>
    </submittedName>
</protein>
<keyword evidence="2" id="KW-1185">Reference proteome</keyword>